<dbReference type="AlphaFoldDB" id="A0A076FBL1"/>
<proteinExistence type="predicted"/>
<dbReference type="Proteomes" id="UP000028486">
    <property type="component" value="Chromosome"/>
</dbReference>
<organism evidence="1 2">
    <name type="scientific">Campylobacter iguaniorum</name>
    <dbReference type="NCBI Taxonomy" id="1244531"/>
    <lineage>
        <taxon>Bacteria</taxon>
        <taxon>Pseudomonadati</taxon>
        <taxon>Campylobacterota</taxon>
        <taxon>Epsilonproteobacteria</taxon>
        <taxon>Campylobacterales</taxon>
        <taxon>Campylobacteraceae</taxon>
        <taxon>Campylobacter</taxon>
    </lineage>
</organism>
<dbReference type="SUPFAM" id="SSF89155">
    <property type="entry name" value="TorD-like"/>
    <property type="match status" value="1"/>
</dbReference>
<dbReference type="KEGG" id="caj:CIG1485E_1493"/>
<accession>A0A076FBL1</accession>
<dbReference type="EMBL" id="CP009043">
    <property type="protein sequence ID" value="AII15316.1"/>
    <property type="molecule type" value="Genomic_DNA"/>
</dbReference>
<dbReference type="OrthoDB" id="5321442at2"/>
<dbReference type="InterPro" id="IPR036411">
    <property type="entry name" value="TorD-like_sf"/>
</dbReference>
<dbReference type="RefSeq" id="WP_038455099.1">
    <property type="nucleotide sequence ID" value="NZ_CP009043.1"/>
</dbReference>
<dbReference type="PATRIC" id="fig|1244531.5.peg.1694"/>
<name>A0A076FBL1_9BACT</name>
<dbReference type="STRING" id="1244531.CIG2463D_1686"/>
<dbReference type="InterPro" id="IPR020945">
    <property type="entry name" value="DMSO/NO3_reduct_chaperone"/>
</dbReference>
<keyword evidence="2" id="KW-1185">Reference proteome</keyword>
<gene>
    <name evidence="1" type="ORF">CIG1485E_1493</name>
</gene>
<dbReference type="eggNOG" id="COG3381">
    <property type="taxonomic scope" value="Bacteria"/>
</dbReference>
<dbReference type="HOGENOM" id="CLU_098311_0_0_7"/>
<evidence type="ECO:0000313" key="2">
    <source>
        <dbReference type="Proteomes" id="UP000028486"/>
    </source>
</evidence>
<sequence>MSDLDIARSYYYEFLAYPLFYDEDSANFDKFIEQVKYLSTSPVDSSNIADFETILSFDFAKFKEEQNAVLFDLSYINVPLTASFYAEGRDDGEKRLKVIEILKRTKFRRDSQNCKVSEDYLGFIFKLMSTLLKEDLALSRELFESLINDFCDEFIKMMSEHKKAVFFKAYINIFANFIALERSVLGLKAPVFEQSMAEISLNKKPYQTKMPTQKSKINWDEFTKI</sequence>
<reference evidence="2" key="1">
    <citation type="journal article" date="2014" name="Genome Announc.">
        <title>Complete Genome Sequence of Campylobacter iguaniorum Strain 1485ET, Isolated from a Bearded Dragon (Pogona vitticeps).</title>
        <authorList>
            <person name="Gilbert M.J."/>
            <person name="Miller W.G."/>
            <person name="Yee E."/>
            <person name="Kik M."/>
            <person name="Wagenaar J.A."/>
            <person name="Duim B."/>
        </authorList>
    </citation>
    <scope>NUCLEOTIDE SEQUENCE [LARGE SCALE GENOMIC DNA]</scope>
    <source>
        <strain evidence="2">1485E</strain>
    </source>
</reference>
<protein>
    <submittedName>
        <fullName evidence="1">Putative formate dehydrogenase-specific chaperone</fullName>
    </submittedName>
</protein>
<dbReference type="Gene3D" id="1.10.3480.10">
    <property type="entry name" value="TorD-like"/>
    <property type="match status" value="1"/>
</dbReference>
<dbReference type="Pfam" id="PF02613">
    <property type="entry name" value="Nitrate_red_del"/>
    <property type="match status" value="1"/>
</dbReference>
<evidence type="ECO:0000313" key="1">
    <source>
        <dbReference type="EMBL" id="AII15316.1"/>
    </source>
</evidence>